<evidence type="ECO:0000313" key="10">
    <source>
        <dbReference type="EMBL" id="KIX15867.1"/>
    </source>
</evidence>
<dbReference type="AlphaFoldDB" id="A0A0D2GMG1"/>
<keyword evidence="5 7" id="KW-1133">Transmembrane helix</keyword>
<dbReference type="Gene3D" id="3.30.70.1350">
    <property type="entry name" value="Cation efflux protein, cytoplasmic domain"/>
    <property type="match status" value="1"/>
</dbReference>
<comment type="similarity">
    <text evidence="2">Belongs to the cation diffusion facilitator (CDF) transporter (TC 2.A.4) family.</text>
</comment>
<feature type="domain" description="Cation efflux protein cytoplasmic" evidence="9">
    <location>
        <begin position="216"/>
        <end position="293"/>
    </location>
</feature>
<name>A0A0D2GMG1_9BACT</name>
<dbReference type="NCBIfam" id="TIGR01297">
    <property type="entry name" value="CDF"/>
    <property type="match status" value="1"/>
</dbReference>
<dbReference type="InParanoid" id="A0A0D2GMG1"/>
<comment type="subcellular location">
    <subcellularLocation>
        <location evidence="1">Membrane</location>
        <topology evidence="1">Multi-pass membrane protein</topology>
    </subcellularLocation>
</comment>
<evidence type="ECO:0000256" key="6">
    <source>
        <dbReference type="ARBA" id="ARBA00023136"/>
    </source>
</evidence>
<dbReference type="PANTHER" id="PTHR43840">
    <property type="entry name" value="MITOCHONDRIAL METAL TRANSPORTER 1-RELATED"/>
    <property type="match status" value="1"/>
</dbReference>
<dbReference type="Pfam" id="PF16916">
    <property type="entry name" value="ZT_dimer"/>
    <property type="match status" value="1"/>
</dbReference>
<dbReference type="FunFam" id="1.20.1510.10:FF:000006">
    <property type="entry name" value="Divalent cation efflux transporter"/>
    <property type="match status" value="1"/>
</dbReference>
<dbReference type="FunCoup" id="A0A0D2GMG1">
    <property type="interactions" value="340"/>
</dbReference>
<dbReference type="InterPro" id="IPR036837">
    <property type="entry name" value="Cation_efflux_CTD_sf"/>
</dbReference>
<feature type="transmembrane region" description="Helical" evidence="7">
    <location>
        <begin position="118"/>
        <end position="141"/>
    </location>
</feature>
<evidence type="ECO:0000256" key="4">
    <source>
        <dbReference type="ARBA" id="ARBA00022692"/>
    </source>
</evidence>
<protein>
    <submittedName>
        <fullName evidence="10">Metal transporter</fullName>
    </submittedName>
</protein>
<dbReference type="GO" id="GO:0016020">
    <property type="term" value="C:membrane"/>
    <property type="evidence" value="ECO:0007669"/>
    <property type="project" value="UniProtKB-SubCell"/>
</dbReference>
<keyword evidence="4 7" id="KW-0812">Transmembrane</keyword>
<dbReference type="InterPro" id="IPR050291">
    <property type="entry name" value="CDF_Transporter"/>
</dbReference>
<reference evidence="10 11" key="1">
    <citation type="submission" date="2013-11" db="EMBL/GenBank/DDBJ databases">
        <title>Metagenomic analysis of a methanogenic consortium involved in long chain n-alkane degradation.</title>
        <authorList>
            <person name="Davidova I.A."/>
            <person name="Callaghan A.V."/>
            <person name="Wawrik B."/>
            <person name="Pruitt S."/>
            <person name="Marks C."/>
            <person name="Duncan K.E."/>
            <person name="Suflita J.M."/>
        </authorList>
    </citation>
    <scope>NUCLEOTIDE SEQUENCE [LARGE SCALE GENOMIC DNA]</scope>
    <source>
        <strain evidence="10 11">SPR</strain>
    </source>
</reference>
<dbReference type="SUPFAM" id="SSF160240">
    <property type="entry name" value="Cation efflux protein cytoplasmic domain-like"/>
    <property type="match status" value="1"/>
</dbReference>
<proteinExistence type="inferred from homology"/>
<feature type="transmembrane region" description="Helical" evidence="7">
    <location>
        <begin position="184"/>
        <end position="205"/>
    </location>
</feature>
<evidence type="ECO:0000256" key="2">
    <source>
        <dbReference type="ARBA" id="ARBA00008114"/>
    </source>
</evidence>
<dbReference type="SUPFAM" id="SSF161111">
    <property type="entry name" value="Cation efflux protein transmembrane domain-like"/>
    <property type="match status" value="1"/>
</dbReference>
<dbReference type="PATRIC" id="fig|1429043.3.peg.151"/>
<dbReference type="STRING" id="1429043.X474_00740"/>
<evidence type="ECO:0000313" key="11">
    <source>
        <dbReference type="Proteomes" id="UP000032233"/>
    </source>
</evidence>
<dbReference type="InterPro" id="IPR002524">
    <property type="entry name" value="Cation_efflux"/>
</dbReference>
<dbReference type="Gene3D" id="1.20.1510.10">
    <property type="entry name" value="Cation efflux protein transmembrane domain"/>
    <property type="match status" value="1"/>
</dbReference>
<evidence type="ECO:0000259" key="9">
    <source>
        <dbReference type="Pfam" id="PF16916"/>
    </source>
</evidence>
<comment type="caution">
    <text evidence="10">The sequence shown here is derived from an EMBL/GenBank/DDBJ whole genome shotgun (WGS) entry which is preliminary data.</text>
</comment>
<dbReference type="OrthoDB" id="9806522at2"/>
<evidence type="ECO:0000259" key="8">
    <source>
        <dbReference type="Pfam" id="PF01545"/>
    </source>
</evidence>
<evidence type="ECO:0000256" key="3">
    <source>
        <dbReference type="ARBA" id="ARBA00022448"/>
    </source>
</evidence>
<dbReference type="RefSeq" id="WP_044346121.1">
    <property type="nucleotide sequence ID" value="NZ_AZAC01000001.1"/>
</dbReference>
<gene>
    <name evidence="10" type="ORF">X474_00740</name>
</gene>
<keyword evidence="3" id="KW-0813">Transport</keyword>
<evidence type="ECO:0000256" key="7">
    <source>
        <dbReference type="SAM" id="Phobius"/>
    </source>
</evidence>
<feature type="transmembrane region" description="Helical" evidence="7">
    <location>
        <begin position="85"/>
        <end position="106"/>
    </location>
</feature>
<feature type="transmembrane region" description="Helical" evidence="7">
    <location>
        <begin position="16"/>
        <end position="37"/>
    </location>
</feature>
<dbReference type="InterPro" id="IPR027470">
    <property type="entry name" value="Cation_efflux_CTD"/>
</dbReference>
<evidence type="ECO:0000256" key="1">
    <source>
        <dbReference type="ARBA" id="ARBA00004141"/>
    </source>
</evidence>
<dbReference type="Proteomes" id="UP000032233">
    <property type="component" value="Unassembled WGS sequence"/>
</dbReference>
<organism evidence="10 11">
    <name type="scientific">Dethiosulfatarculus sandiegensis</name>
    <dbReference type="NCBI Taxonomy" id="1429043"/>
    <lineage>
        <taxon>Bacteria</taxon>
        <taxon>Pseudomonadati</taxon>
        <taxon>Thermodesulfobacteriota</taxon>
        <taxon>Desulfarculia</taxon>
        <taxon>Desulfarculales</taxon>
        <taxon>Desulfarculaceae</taxon>
        <taxon>Dethiosulfatarculus</taxon>
    </lineage>
</organism>
<dbReference type="EMBL" id="AZAC01000001">
    <property type="protein sequence ID" value="KIX15867.1"/>
    <property type="molecule type" value="Genomic_DNA"/>
</dbReference>
<dbReference type="Pfam" id="PF01545">
    <property type="entry name" value="Cation_efflux"/>
    <property type="match status" value="1"/>
</dbReference>
<dbReference type="InterPro" id="IPR027469">
    <property type="entry name" value="Cation_efflux_TMD_sf"/>
</dbReference>
<accession>A0A0D2GMG1</accession>
<feature type="domain" description="Cation efflux protein transmembrane" evidence="8">
    <location>
        <begin position="17"/>
        <end position="210"/>
    </location>
</feature>
<sequence length="302" mass="32806">MNSAAKETQYRAGRRVVLVGAWVNLFLIFAKFLAGHFGNSQALIADAVHSFSDLFTDFAVIIGLKLGKAPPDKVHHFGHGRLETLISALVGLALIIVAGFMGWDAADNAWHGVSCNPTWLAIVAALASLVAKEALFQYTMIQGKRTNSPALKANAWHHRTDAMSSLAVMVGVTAAWWKPEWAVLDAYAALVVSVLIFAAGVGVIWDAVKEFTDSAPDQKTQNEILDCALRVPGVERVHDLRVRTTGGRLIMELHVVVDGEISVRQGHDIANEVEKCLLAEVPRMERALIHVDPAKGKPDKPL</sequence>
<keyword evidence="11" id="KW-1185">Reference proteome</keyword>
<dbReference type="GO" id="GO:0008324">
    <property type="term" value="F:monoatomic cation transmembrane transporter activity"/>
    <property type="evidence" value="ECO:0007669"/>
    <property type="project" value="InterPro"/>
</dbReference>
<dbReference type="InterPro" id="IPR058533">
    <property type="entry name" value="Cation_efflux_TM"/>
</dbReference>
<keyword evidence="6 7" id="KW-0472">Membrane</keyword>
<evidence type="ECO:0000256" key="5">
    <source>
        <dbReference type="ARBA" id="ARBA00022989"/>
    </source>
</evidence>
<dbReference type="PANTHER" id="PTHR43840:SF15">
    <property type="entry name" value="MITOCHONDRIAL METAL TRANSPORTER 1-RELATED"/>
    <property type="match status" value="1"/>
</dbReference>